<dbReference type="EMBL" id="SNZG01000005">
    <property type="protein sequence ID" value="TDR41843.1"/>
    <property type="molecule type" value="Genomic_DNA"/>
</dbReference>
<dbReference type="RefSeq" id="WP_109349290.1">
    <property type="nucleotide sequence ID" value="NZ_BJUE01000028.1"/>
</dbReference>
<dbReference type="Proteomes" id="UP000254330">
    <property type="component" value="Unassembled WGS sequence"/>
</dbReference>
<accession>A0A8B4Q905</accession>
<dbReference type="AlphaFoldDB" id="A0A8B4Q905"/>
<reference evidence="1 3" key="1">
    <citation type="submission" date="2018-06" db="EMBL/GenBank/DDBJ databases">
        <authorList>
            <consortium name="Pathogen Informatics"/>
            <person name="Doyle S."/>
        </authorList>
    </citation>
    <scope>NUCLEOTIDE SEQUENCE [LARGE SCALE GENOMIC DNA]</scope>
    <source>
        <strain evidence="1 3">NCTC10597</strain>
    </source>
</reference>
<dbReference type="Gene3D" id="1.10.10.1480">
    <property type="entry name" value="Plasmid replication protein"/>
    <property type="match status" value="1"/>
</dbReference>
<evidence type="ECO:0000313" key="2">
    <source>
        <dbReference type="EMBL" id="TDR41843.1"/>
    </source>
</evidence>
<dbReference type="EMBL" id="UGNP01000001">
    <property type="protein sequence ID" value="STX09154.1"/>
    <property type="molecule type" value="Genomic_DNA"/>
</dbReference>
<organism evidence="1 3">
    <name type="scientific">Kurthia zopfii</name>
    <dbReference type="NCBI Taxonomy" id="1650"/>
    <lineage>
        <taxon>Bacteria</taxon>
        <taxon>Bacillati</taxon>
        <taxon>Bacillota</taxon>
        <taxon>Bacilli</taxon>
        <taxon>Bacillales</taxon>
        <taxon>Caryophanaceae</taxon>
        <taxon>Kurthia</taxon>
    </lineage>
</organism>
<name>A0A8B4Q905_9BACL</name>
<evidence type="ECO:0000313" key="3">
    <source>
        <dbReference type="Proteomes" id="UP000254330"/>
    </source>
</evidence>
<proteinExistence type="predicted"/>
<dbReference type="InterPro" id="IPR041919">
    <property type="entry name" value="Plasmid_rep_C_sf"/>
</dbReference>
<comment type="caution">
    <text evidence="1">The sequence shown here is derived from an EMBL/GenBank/DDBJ whole genome shotgun (WGS) entry which is preliminary data.</text>
</comment>
<reference evidence="2 4" key="2">
    <citation type="submission" date="2019-03" db="EMBL/GenBank/DDBJ databases">
        <title>Genomic Encyclopedia of Type Strains, Phase IV (KMG-IV): sequencing the most valuable type-strain genomes for metagenomic binning, comparative biology and taxonomic classification.</title>
        <authorList>
            <person name="Goeker M."/>
        </authorList>
    </citation>
    <scope>NUCLEOTIDE SEQUENCE [LARGE SCALE GENOMIC DNA]</scope>
    <source>
        <strain evidence="2 4">DSM 20580</strain>
    </source>
</reference>
<evidence type="ECO:0000313" key="1">
    <source>
        <dbReference type="EMBL" id="STX09154.1"/>
    </source>
</evidence>
<sequence length="78" mass="9126">MFEIITEFNIVNIIKFRIFLSQRGLEFGIDGMKYVDEIIAASSGIFRLYFDANYQCGYRPIYSKNIDSETGEFFNDDD</sequence>
<keyword evidence="4" id="KW-1185">Reference proteome</keyword>
<gene>
    <name evidence="2" type="ORF">DFR61_10582</name>
    <name evidence="1" type="ORF">NCTC10597_00824</name>
</gene>
<protein>
    <submittedName>
        <fullName evidence="1">Uncharacterized protein</fullName>
    </submittedName>
</protein>
<evidence type="ECO:0000313" key="4">
    <source>
        <dbReference type="Proteomes" id="UP000294641"/>
    </source>
</evidence>
<dbReference type="Proteomes" id="UP000294641">
    <property type="component" value="Unassembled WGS sequence"/>
</dbReference>